<dbReference type="Pfam" id="PF14257">
    <property type="entry name" value="DUF4349"/>
    <property type="match status" value="1"/>
</dbReference>
<dbReference type="InterPro" id="IPR025645">
    <property type="entry name" value="DUF4349"/>
</dbReference>
<feature type="chain" id="PRO_5020364739" evidence="2">
    <location>
        <begin position="28"/>
        <end position="337"/>
    </location>
</feature>
<feature type="transmembrane region" description="Helical" evidence="1">
    <location>
        <begin position="312"/>
        <end position="329"/>
    </location>
</feature>
<evidence type="ECO:0000313" key="5">
    <source>
        <dbReference type="Proteomes" id="UP000292627"/>
    </source>
</evidence>
<dbReference type="EMBL" id="SHMC01000009">
    <property type="protein sequence ID" value="TAA21382.1"/>
    <property type="molecule type" value="Genomic_DNA"/>
</dbReference>
<evidence type="ECO:0000256" key="2">
    <source>
        <dbReference type="SAM" id="SignalP"/>
    </source>
</evidence>
<keyword evidence="2" id="KW-0732">Signal</keyword>
<gene>
    <name evidence="4" type="ORF">EA660_17930</name>
</gene>
<feature type="signal peptide" evidence="2">
    <location>
        <begin position="1"/>
        <end position="27"/>
    </location>
</feature>
<proteinExistence type="predicted"/>
<comment type="caution">
    <text evidence="4">The sequence shown here is derived from an EMBL/GenBank/DDBJ whole genome shotgun (WGS) entry which is preliminary data.</text>
</comment>
<dbReference type="RefSeq" id="WP_130552823.1">
    <property type="nucleotide sequence ID" value="NZ_SHMC01000009.1"/>
</dbReference>
<dbReference type="Proteomes" id="UP000292627">
    <property type="component" value="Unassembled WGS sequence"/>
</dbReference>
<dbReference type="OrthoDB" id="8704559at2"/>
<dbReference type="AlphaFoldDB" id="A0A4Q8L597"/>
<evidence type="ECO:0000259" key="3">
    <source>
        <dbReference type="Pfam" id="PF14257"/>
    </source>
</evidence>
<keyword evidence="1" id="KW-1133">Transmembrane helix</keyword>
<keyword evidence="1" id="KW-0472">Membrane</keyword>
<dbReference type="PROSITE" id="PS51257">
    <property type="entry name" value="PROKAR_LIPOPROTEIN"/>
    <property type="match status" value="1"/>
</dbReference>
<sequence length="337" mass="36473">MTCKWTRAVTTLAIGAILAGCARSPQAGEAPAMAEARAVESAPSAAPAATAAMLRARANGGGANAAPAEAGKPPSAAQLVSSALTYANGQRRFVRTASARFRVRDTYAASLAIEDLVTQQLGFVTSNQIDTRVLDTQTRSIAHARRLELVEYTVEGSLTVRVPSERTQALLRALASQIEFLDARSVEANDVQFDLLAQALARQREEQAQQELGAASARTGRADHIAEVIAARNQARASRDEALVEQRRIEDRIAFSTLTLSLYQPALLRRTELPDLQAALREHTPSFGWRLAQSLRGGWEGLQVLALRLATLWPLWFALICLALGAFVLRRGRRGAR</sequence>
<keyword evidence="1" id="KW-0812">Transmembrane</keyword>
<accession>A0A4Q8L597</accession>
<name>A0A4Q8L597_9GAMM</name>
<protein>
    <submittedName>
        <fullName evidence="4">DUF4349 domain-containing protein</fullName>
    </submittedName>
</protein>
<evidence type="ECO:0000313" key="4">
    <source>
        <dbReference type="EMBL" id="TAA21382.1"/>
    </source>
</evidence>
<feature type="domain" description="DUF4349" evidence="3">
    <location>
        <begin position="91"/>
        <end position="324"/>
    </location>
</feature>
<organism evidence="4 5">
    <name type="scientific">Pseudoxanthomonas winnipegensis</name>
    <dbReference type="NCBI Taxonomy" id="2480810"/>
    <lineage>
        <taxon>Bacteria</taxon>
        <taxon>Pseudomonadati</taxon>
        <taxon>Pseudomonadota</taxon>
        <taxon>Gammaproteobacteria</taxon>
        <taxon>Lysobacterales</taxon>
        <taxon>Lysobacteraceae</taxon>
        <taxon>Pseudoxanthomonas</taxon>
    </lineage>
</organism>
<reference evidence="4 5" key="1">
    <citation type="submission" date="2019-02" db="EMBL/GenBank/DDBJ databases">
        <title>WGS of Pseudoxanthomonas species novum from clinical isolates.</title>
        <authorList>
            <person name="Bernier A.-M."/>
            <person name="Bernard K."/>
            <person name="Vachon A."/>
        </authorList>
    </citation>
    <scope>NUCLEOTIDE SEQUENCE [LARGE SCALE GENOMIC DNA]</scope>
    <source>
        <strain evidence="4 5">NML171200</strain>
    </source>
</reference>
<evidence type="ECO:0000256" key="1">
    <source>
        <dbReference type="SAM" id="Phobius"/>
    </source>
</evidence>